<name>A0ABS8RJV1_DATST</name>
<comment type="caution">
    <text evidence="1">The sequence shown here is derived from an EMBL/GenBank/DDBJ whole genome shotgun (WGS) entry which is preliminary data.</text>
</comment>
<organism evidence="1 2">
    <name type="scientific">Datura stramonium</name>
    <name type="common">Jimsonweed</name>
    <name type="synonym">Common thornapple</name>
    <dbReference type="NCBI Taxonomy" id="4076"/>
    <lineage>
        <taxon>Eukaryota</taxon>
        <taxon>Viridiplantae</taxon>
        <taxon>Streptophyta</taxon>
        <taxon>Embryophyta</taxon>
        <taxon>Tracheophyta</taxon>
        <taxon>Spermatophyta</taxon>
        <taxon>Magnoliopsida</taxon>
        <taxon>eudicotyledons</taxon>
        <taxon>Gunneridae</taxon>
        <taxon>Pentapetalae</taxon>
        <taxon>asterids</taxon>
        <taxon>lamiids</taxon>
        <taxon>Solanales</taxon>
        <taxon>Solanaceae</taxon>
        <taxon>Solanoideae</taxon>
        <taxon>Datureae</taxon>
        <taxon>Datura</taxon>
    </lineage>
</organism>
<protein>
    <submittedName>
        <fullName evidence="1">Uncharacterized protein</fullName>
    </submittedName>
</protein>
<feature type="non-terminal residue" evidence="1">
    <location>
        <position position="1"/>
    </location>
</feature>
<reference evidence="1 2" key="1">
    <citation type="journal article" date="2021" name="BMC Genomics">
        <title>Datura genome reveals duplications of psychoactive alkaloid biosynthetic genes and high mutation rate following tissue culture.</title>
        <authorList>
            <person name="Rajewski A."/>
            <person name="Carter-House D."/>
            <person name="Stajich J."/>
            <person name="Litt A."/>
        </authorList>
    </citation>
    <scope>NUCLEOTIDE SEQUENCE [LARGE SCALE GENOMIC DNA]</scope>
    <source>
        <strain evidence="1">AR-01</strain>
    </source>
</reference>
<proteinExistence type="predicted"/>
<dbReference type="EMBL" id="JACEIK010000027">
    <property type="protein sequence ID" value="MCD7447057.1"/>
    <property type="molecule type" value="Genomic_DNA"/>
</dbReference>
<evidence type="ECO:0000313" key="2">
    <source>
        <dbReference type="Proteomes" id="UP000823775"/>
    </source>
</evidence>
<sequence length="93" mass="10110">RRESLPKISAKEHTCSLSVALYDLSIKETCGQLGHKGSQESLISKYCRIGVEKDEIEGSRQRMGKGIAAAYMTCKAGSAPSETPHRSPSTWSP</sequence>
<accession>A0ABS8RJV1</accession>
<keyword evidence="2" id="KW-1185">Reference proteome</keyword>
<gene>
    <name evidence="1" type="ORF">HAX54_022407</name>
</gene>
<dbReference type="Proteomes" id="UP000823775">
    <property type="component" value="Unassembled WGS sequence"/>
</dbReference>
<evidence type="ECO:0000313" key="1">
    <source>
        <dbReference type="EMBL" id="MCD7447057.1"/>
    </source>
</evidence>